<feature type="region of interest" description="Disordered" evidence="2">
    <location>
        <begin position="402"/>
        <end position="431"/>
    </location>
</feature>
<dbReference type="OMA" id="YDSEPQP"/>
<dbReference type="CTD" id="100329274"/>
<evidence type="ECO:0000313" key="3">
    <source>
        <dbReference type="Proteomes" id="UP000504633"/>
    </source>
</evidence>
<dbReference type="GeneID" id="111603381"/>
<feature type="compositionally biased region" description="Polar residues" evidence="2">
    <location>
        <begin position="528"/>
        <end position="549"/>
    </location>
</feature>
<dbReference type="GO" id="GO:0032465">
    <property type="term" value="P:regulation of cytokinesis"/>
    <property type="evidence" value="ECO:0007669"/>
    <property type="project" value="InterPro"/>
</dbReference>
<gene>
    <name evidence="4" type="primary">LOC111603381</name>
</gene>
<feature type="compositionally biased region" description="Gly residues" evidence="2">
    <location>
        <begin position="405"/>
        <end position="416"/>
    </location>
</feature>
<feature type="compositionally biased region" description="Low complexity" evidence="2">
    <location>
        <begin position="609"/>
        <end position="634"/>
    </location>
</feature>
<feature type="compositionally biased region" description="Pro residues" evidence="2">
    <location>
        <begin position="52"/>
        <end position="61"/>
    </location>
</feature>
<dbReference type="KEGG" id="dhe:111603381"/>
<feature type="coiled-coil region" evidence="1">
    <location>
        <begin position="80"/>
        <end position="107"/>
    </location>
</feature>
<keyword evidence="3" id="KW-1185">Reference proteome</keyword>
<dbReference type="GO" id="GO:0032053">
    <property type="term" value="P:ciliary basal body organization"/>
    <property type="evidence" value="ECO:0007669"/>
    <property type="project" value="TreeGrafter"/>
</dbReference>
<proteinExistence type="predicted"/>
<feature type="region of interest" description="Disordered" evidence="2">
    <location>
        <begin position="221"/>
        <end position="242"/>
    </location>
</feature>
<dbReference type="PANTHER" id="PTHR13594">
    <property type="entry name" value="CENTRIOLAR COILED-COIL PROTEIN OF 110 KDA"/>
    <property type="match status" value="1"/>
</dbReference>
<sequence length="826" mass="91404">MDMDNASLAMELLRVAAEQNEATISRESQHTPSANPNSNADADSDSISNKMPLPPPPPPPTEYVSKFRIDGQPILPPLMTAEKRLQMRQLRQRAMELEAKYNQAQAARSTTTLNEERLAAAVDSSTNNNKSSRSNSSSNSSSDLNDSAMENPQRLSHLQQTETFIYDSTRQPQPQPQPLPQQPQQQIVVRPQTLDIEPKTSSVANVIPTICVNPPTPLCEQQTAKHSGTATPESKGSNRSLSTHHRKLNNITTRILQFENTGLGKKPQPAKLLWHNETVAVADKRMLRSSTSPSLSAAQLDMCQLHRSRSFTLDEPSQALVDHMERERKKPPVPLPPATTASAPAVGTSVSPRCRFALPGNVSSAHSLAHLRRDTVESKAKQVQRSVSSSIVDTLKSSSAAAAAAGGGGGGGGGVGNRRRGDISVRHQQQQKQLEELLQRALHEANDAVADQQHLTLAKQQMFKDIKSAHRDRFQQLVQYQHEEQRRMQEEFDRQQKFLIEQICTEINVSAYAHESFSGGRSPIGVSEYTSTDDLPTPSRSSPSNTITPISMDLTQLDELLEQDNPEESASNTARKRLFDLDNESEVPMELLQSAASSPRALPLRSRNSNDNSTNSNSSTSNSNNSNNNSSNSSKIKKGIQRNHSKPPGSKNAISPVPSAKSPPTRRVVNKTPTLTNNGNSRNQQQLTIAKSRRSGSPSRSTQLSALDLETERRHIAATVLNAATRGFLVRRLFRTEQVQRIVQTIRDTLIFVLNLHLETCGNSLDQEEPANIRLKARLLQQLCSASRTLHLIFFQTSIKERMEIISRDRKRIKTKLLAMHVKHRN</sequence>
<protein>
    <submittedName>
        <fullName evidence="4">Probable serine/threonine-protein kinase cdc7 isoform X1</fullName>
    </submittedName>
</protein>
<dbReference type="Pfam" id="PF16025">
    <property type="entry name" value="CaM_bind"/>
    <property type="match status" value="1"/>
</dbReference>
<evidence type="ECO:0000256" key="1">
    <source>
        <dbReference type="SAM" id="Coils"/>
    </source>
</evidence>
<feature type="compositionally biased region" description="Low complexity" evidence="2">
    <location>
        <begin position="338"/>
        <end position="347"/>
    </location>
</feature>
<feature type="region of interest" description="Disordered" evidence="2">
    <location>
        <begin position="325"/>
        <end position="347"/>
    </location>
</feature>
<dbReference type="PANTHER" id="PTHR13594:SF1">
    <property type="entry name" value="CENTRIOLAR COILED-COIL PROTEIN OF 110 KDA"/>
    <property type="match status" value="1"/>
</dbReference>
<feature type="region of interest" description="Disordered" evidence="2">
    <location>
        <begin position="516"/>
        <end position="549"/>
    </location>
</feature>
<dbReference type="GO" id="GO:0007099">
    <property type="term" value="P:centriole replication"/>
    <property type="evidence" value="ECO:0007669"/>
    <property type="project" value="InterPro"/>
</dbReference>
<feature type="compositionally biased region" description="Basic residues" evidence="2">
    <location>
        <begin position="635"/>
        <end position="645"/>
    </location>
</feature>
<dbReference type="PROSITE" id="PS50096">
    <property type="entry name" value="IQ"/>
    <property type="match status" value="1"/>
</dbReference>
<dbReference type="InterPro" id="IPR033207">
    <property type="entry name" value="CCP110"/>
</dbReference>
<dbReference type="Proteomes" id="UP000504633">
    <property type="component" value="Unplaced"/>
</dbReference>
<dbReference type="GO" id="GO:1903723">
    <property type="term" value="P:negative regulation of centriole elongation"/>
    <property type="evidence" value="ECO:0007669"/>
    <property type="project" value="TreeGrafter"/>
</dbReference>
<keyword evidence="1" id="KW-0175">Coiled coil</keyword>
<organism evidence="3 4">
    <name type="scientific">Drosophila hydei</name>
    <name type="common">Fruit fly</name>
    <dbReference type="NCBI Taxonomy" id="7224"/>
    <lineage>
        <taxon>Eukaryota</taxon>
        <taxon>Metazoa</taxon>
        <taxon>Ecdysozoa</taxon>
        <taxon>Arthropoda</taxon>
        <taxon>Hexapoda</taxon>
        <taxon>Insecta</taxon>
        <taxon>Pterygota</taxon>
        <taxon>Neoptera</taxon>
        <taxon>Endopterygota</taxon>
        <taxon>Diptera</taxon>
        <taxon>Brachycera</taxon>
        <taxon>Muscomorpha</taxon>
        <taxon>Ephydroidea</taxon>
        <taxon>Drosophilidae</taxon>
        <taxon>Drosophila</taxon>
    </lineage>
</organism>
<feature type="compositionally biased region" description="Low complexity" evidence="2">
    <location>
        <begin position="32"/>
        <end position="41"/>
    </location>
</feature>
<feature type="region of interest" description="Disordered" evidence="2">
    <location>
        <begin position="19"/>
        <end position="65"/>
    </location>
</feature>
<feature type="region of interest" description="Disordered" evidence="2">
    <location>
        <begin position="594"/>
        <end position="705"/>
    </location>
</feature>
<evidence type="ECO:0000313" key="4">
    <source>
        <dbReference type="RefSeq" id="XP_023176705.2"/>
    </source>
</evidence>
<feature type="compositionally biased region" description="Polar residues" evidence="2">
    <location>
        <begin position="221"/>
        <end position="241"/>
    </location>
</feature>
<dbReference type="GO" id="GO:0016301">
    <property type="term" value="F:kinase activity"/>
    <property type="evidence" value="ECO:0007669"/>
    <property type="project" value="UniProtKB-KW"/>
</dbReference>
<feature type="compositionally biased region" description="Polar residues" evidence="2">
    <location>
        <begin position="671"/>
        <end position="705"/>
    </location>
</feature>
<feature type="compositionally biased region" description="Low complexity" evidence="2">
    <location>
        <begin position="123"/>
        <end position="147"/>
    </location>
</feature>
<dbReference type="OrthoDB" id="10028852at2759"/>
<feature type="region of interest" description="Disordered" evidence="2">
    <location>
        <begin position="121"/>
        <end position="151"/>
    </location>
</feature>
<dbReference type="GO" id="GO:0005814">
    <property type="term" value="C:centriole"/>
    <property type="evidence" value="ECO:0007669"/>
    <property type="project" value="InterPro"/>
</dbReference>
<dbReference type="RefSeq" id="XP_023176705.2">
    <property type="nucleotide sequence ID" value="XM_023320937.2"/>
</dbReference>
<reference evidence="4" key="1">
    <citation type="submission" date="2025-08" db="UniProtKB">
        <authorList>
            <consortium name="RefSeq"/>
        </authorList>
    </citation>
    <scope>IDENTIFICATION</scope>
    <source>
        <strain evidence="4">15085-1641.00</strain>
        <tissue evidence="4">Whole body</tissue>
    </source>
</reference>
<keyword evidence="4" id="KW-0808">Transferase</keyword>
<keyword evidence="4" id="KW-0418">Kinase</keyword>
<dbReference type="AlphaFoldDB" id="A0A6J1MCV5"/>
<name>A0A6J1MCV5_DROHY</name>
<accession>A0A6J1MCV5</accession>
<evidence type="ECO:0000256" key="2">
    <source>
        <dbReference type="SAM" id="MobiDB-lite"/>
    </source>
</evidence>